<dbReference type="EMBL" id="KK914233">
    <property type="protein sequence ID" value="KDP45237.1"/>
    <property type="molecule type" value="Genomic_DNA"/>
</dbReference>
<gene>
    <name evidence="2" type="ORF">JCGZ_15102</name>
</gene>
<evidence type="ECO:0000313" key="2">
    <source>
        <dbReference type="EMBL" id="KDP45237.1"/>
    </source>
</evidence>
<dbReference type="Proteomes" id="UP000027138">
    <property type="component" value="Unassembled WGS sequence"/>
</dbReference>
<evidence type="ECO:0000313" key="3">
    <source>
        <dbReference type="Proteomes" id="UP000027138"/>
    </source>
</evidence>
<keyword evidence="3" id="KW-1185">Reference proteome</keyword>
<evidence type="ECO:0000256" key="1">
    <source>
        <dbReference type="SAM" id="MobiDB-lite"/>
    </source>
</evidence>
<proteinExistence type="predicted"/>
<dbReference type="AlphaFoldDB" id="A0A067LA39"/>
<sequence>MSFSQLAPPPAPIDASIPIGQPPRIVSLSFRDCLLSRSSRVLKQPSVLKSSGFQLGDEWQFVGDGGGVITTYDADGDSSSIDKESAEFSDGEAIGGASAGHRCRSHSRSP</sequence>
<feature type="compositionally biased region" description="Basic residues" evidence="1">
    <location>
        <begin position="101"/>
        <end position="110"/>
    </location>
</feature>
<organism evidence="2 3">
    <name type="scientific">Jatropha curcas</name>
    <name type="common">Barbados nut</name>
    <dbReference type="NCBI Taxonomy" id="180498"/>
    <lineage>
        <taxon>Eukaryota</taxon>
        <taxon>Viridiplantae</taxon>
        <taxon>Streptophyta</taxon>
        <taxon>Embryophyta</taxon>
        <taxon>Tracheophyta</taxon>
        <taxon>Spermatophyta</taxon>
        <taxon>Magnoliopsida</taxon>
        <taxon>eudicotyledons</taxon>
        <taxon>Gunneridae</taxon>
        <taxon>Pentapetalae</taxon>
        <taxon>rosids</taxon>
        <taxon>fabids</taxon>
        <taxon>Malpighiales</taxon>
        <taxon>Euphorbiaceae</taxon>
        <taxon>Crotonoideae</taxon>
        <taxon>Jatropheae</taxon>
        <taxon>Jatropha</taxon>
    </lineage>
</organism>
<feature type="region of interest" description="Disordered" evidence="1">
    <location>
        <begin position="73"/>
        <end position="110"/>
    </location>
</feature>
<name>A0A067LA39_JATCU</name>
<protein>
    <submittedName>
        <fullName evidence="2">Uncharacterized protein</fullName>
    </submittedName>
</protein>
<accession>A0A067LA39</accession>
<reference evidence="2 3" key="1">
    <citation type="journal article" date="2014" name="PLoS ONE">
        <title>Global Analysis of Gene Expression Profiles in Physic Nut (Jatropha curcas L.) Seedlings Exposed to Salt Stress.</title>
        <authorList>
            <person name="Zhang L."/>
            <person name="Zhang C."/>
            <person name="Wu P."/>
            <person name="Chen Y."/>
            <person name="Li M."/>
            <person name="Jiang H."/>
            <person name="Wu G."/>
        </authorList>
    </citation>
    <scope>NUCLEOTIDE SEQUENCE [LARGE SCALE GENOMIC DNA]</scope>
    <source>
        <strain evidence="3">cv. GZQX0401</strain>
        <tissue evidence="2">Young leaves</tissue>
    </source>
</reference>